<evidence type="ECO:0000313" key="2">
    <source>
        <dbReference type="EMBL" id="SDQ37180.1"/>
    </source>
</evidence>
<dbReference type="STRING" id="1079994.SAMN04488565_2496"/>
<dbReference type="AlphaFoldDB" id="A0A1H1AC86"/>
<proteinExistence type="predicted"/>
<dbReference type="Gene3D" id="1.20.1260.10">
    <property type="match status" value="1"/>
</dbReference>
<dbReference type="InterPro" id="IPR012347">
    <property type="entry name" value="Ferritin-like"/>
</dbReference>
<evidence type="ECO:0000313" key="3">
    <source>
        <dbReference type="Proteomes" id="UP000182690"/>
    </source>
</evidence>
<feature type="domain" description="Ferritin-like" evidence="1">
    <location>
        <begin position="38"/>
        <end position="203"/>
    </location>
</feature>
<protein>
    <submittedName>
        <fullName evidence="2">tRNA-(MS[2]IO[6]A)-hydroxylase (MiaE)-like</fullName>
    </submittedName>
</protein>
<organism evidence="2 3">
    <name type="scientific">Leucobacter chromiiresistens</name>
    <dbReference type="NCBI Taxonomy" id="1079994"/>
    <lineage>
        <taxon>Bacteria</taxon>
        <taxon>Bacillati</taxon>
        <taxon>Actinomycetota</taxon>
        <taxon>Actinomycetes</taxon>
        <taxon>Micrococcales</taxon>
        <taxon>Microbacteriaceae</taxon>
        <taxon>Leucobacter</taxon>
    </lineage>
</organism>
<gene>
    <name evidence="2" type="ORF">SAMN04488565_2496</name>
</gene>
<evidence type="ECO:0000259" key="1">
    <source>
        <dbReference type="Pfam" id="PF13794"/>
    </source>
</evidence>
<dbReference type="Proteomes" id="UP000182690">
    <property type="component" value="Unassembled WGS sequence"/>
</dbReference>
<dbReference type="InterPro" id="IPR059125">
    <property type="entry name" value="Ferritin_actino"/>
</dbReference>
<dbReference type="RefSeq" id="WP_010156764.1">
    <property type="nucleotide sequence ID" value="NZ_FNKB01000001.1"/>
</dbReference>
<reference evidence="2 3" key="1">
    <citation type="submission" date="2016-10" db="EMBL/GenBank/DDBJ databases">
        <authorList>
            <person name="de Groot N.N."/>
        </authorList>
    </citation>
    <scope>NUCLEOTIDE SEQUENCE [LARGE SCALE GENOMIC DNA]</scope>
    <source>
        <strain evidence="2 3">DSM 22788</strain>
    </source>
</reference>
<sequence>MFEWIKGLRRKSAPARKMRSRGDSAEAERVELAEFAPGIMPFLGLTAYLQLELYEAATRAVSGAPSLEAKDVLARVAGQTLAKHQQLTGEIRSRGHEPHVVMEPFSPVIDSYVERIDTGDWHQHVLSLYLVGGLFDDFFASLAGGLKDGYRGEAVAILRNDTGRPELKTLLQDALASDELLSSWLAVWGRRLVGDTLLVSRAVLSLSEHRAFDASEVEPVFTELIADHIRRMDGLGLTA</sequence>
<accession>A0A1H1AC86</accession>
<dbReference type="EMBL" id="FNKB01000001">
    <property type="protein sequence ID" value="SDQ37180.1"/>
    <property type="molecule type" value="Genomic_DNA"/>
</dbReference>
<dbReference type="Pfam" id="PF13794">
    <property type="entry name" value="MiaE_2"/>
    <property type="match status" value="1"/>
</dbReference>
<dbReference type="OrthoDB" id="3728083at2"/>
<name>A0A1H1AC86_9MICO</name>
<dbReference type="eggNOG" id="COG1633">
    <property type="taxonomic scope" value="Bacteria"/>
</dbReference>